<dbReference type="GO" id="GO:0000209">
    <property type="term" value="P:protein polyubiquitination"/>
    <property type="evidence" value="ECO:0007669"/>
    <property type="project" value="TreeGrafter"/>
</dbReference>
<reference evidence="9" key="1">
    <citation type="journal article" date="2020" name="Fungal Divers.">
        <title>Resolving the Mortierellaceae phylogeny through synthesis of multi-gene phylogenetics and phylogenomics.</title>
        <authorList>
            <person name="Vandepol N."/>
            <person name="Liber J."/>
            <person name="Desiro A."/>
            <person name="Na H."/>
            <person name="Kennedy M."/>
            <person name="Barry K."/>
            <person name="Grigoriev I.V."/>
            <person name="Miller A.N."/>
            <person name="O'Donnell K."/>
            <person name="Stajich J.E."/>
            <person name="Bonito G."/>
        </authorList>
    </citation>
    <scope>NUCLEOTIDE SEQUENCE</scope>
    <source>
        <strain evidence="9">NRRL 2769</strain>
    </source>
</reference>
<dbReference type="PANTHER" id="PTHR45865">
    <property type="entry name" value="E3 UBIQUITIN-PROTEIN LIGASE SHPRH FAMILY MEMBER"/>
    <property type="match status" value="1"/>
</dbReference>
<protein>
    <recommendedName>
        <fullName evidence="8">RING-type domain-containing protein</fullName>
    </recommendedName>
</protein>
<organism evidence="9 10">
    <name type="scientific">Entomortierella chlamydospora</name>
    <dbReference type="NCBI Taxonomy" id="101097"/>
    <lineage>
        <taxon>Eukaryota</taxon>
        <taxon>Fungi</taxon>
        <taxon>Fungi incertae sedis</taxon>
        <taxon>Mucoromycota</taxon>
        <taxon>Mortierellomycotina</taxon>
        <taxon>Mortierellomycetes</taxon>
        <taxon>Mortierellales</taxon>
        <taxon>Mortierellaceae</taxon>
        <taxon>Entomortierella</taxon>
    </lineage>
</organism>
<dbReference type="InterPro" id="IPR027417">
    <property type="entry name" value="P-loop_NTPase"/>
</dbReference>
<dbReference type="GO" id="GO:0061630">
    <property type="term" value="F:ubiquitin protein ligase activity"/>
    <property type="evidence" value="ECO:0007669"/>
    <property type="project" value="TreeGrafter"/>
</dbReference>
<keyword evidence="2" id="KW-0547">Nucleotide-binding</keyword>
<dbReference type="SMART" id="SM00184">
    <property type="entry name" value="RING"/>
    <property type="match status" value="1"/>
</dbReference>
<dbReference type="SUPFAM" id="SSF52540">
    <property type="entry name" value="P-loop containing nucleoside triphosphate hydrolases"/>
    <property type="match status" value="2"/>
</dbReference>
<dbReference type="PROSITE" id="PS50089">
    <property type="entry name" value="ZF_RING_2"/>
    <property type="match status" value="1"/>
</dbReference>
<dbReference type="GO" id="GO:0005634">
    <property type="term" value="C:nucleus"/>
    <property type="evidence" value="ECO:0007669"/>
    <property type="project" value="TreeGrafter"/>
</dbReference>
<gene>
    <name evidence="9" type="ORF">BGZ80_009380</name>
</gene>
<accession>A0A9P6MWX9</accession>
<dbReference type="Pfam" id="PF00176">
    <property type="entry name" value="SNF2-rel_dom"/>
    <property type="match status" value="1"/>
</dbReference>
<dbReference type="Pfam" id="PF13923">
    <property type="entry name" value="zf-C3HC4_2"/>
    <property type="match status" value="1"/>
</dbReference>
<dbReference type="Proteomes" id="UP000703661">
    <property type="component" value="Unassembled WGS sequence"/>
</dbReference>
<dbReference type="InterPro" id="IPR000330">
    <property type="entry name" value="SNF2_N"/>
</dbReference>
<comment type="caution">
    <text evidence="9">The sequence shown here is derived from an EMBL/GenBank/DDBJ whole genome shotgun (WGS) entry which is preliminary data.</text>
</comment>
<feature type="domain" description="RING-type" evidence="8">
    <location>
        <begin position="848"/>
        <end position="886"/>
    </location>
</feature>
<name>A0A9P6MWX9_9FUNG</name>
<evidence type="ECO:0000313" key="9">
    <source>
        <dbReference type="EMBL" id="KAG0016174.1"/>
    </source>
</evidence>
<feature type="non-terminal residue" evidence="9">
    <location>
        <position position="1"/>
    </location>
</feature>
<dbReference type="Gene3D" id="3.40.50.10810">
    <property type="entry name" value="Tandem AAA-ATPase domain"/>
    <property type="match status" value="1"/>
</dbReference>
<dbReference type="SUPFAM" id="SSF57850">
    <property type="entry name" value="RING/U-box"/>
    <property type="match status" value="1"/>
</dbReference>
<evidence type="ECO:0000256" key="7">
    <source>
        <dbReference type="PROSITE-ProRule" id="PRU00175"/>
    </source>
</evidence>
<dbReference type="CDD" id="cd18793">
    <property type="entry name" value="SF2_C_SNF"/>
    <property type="match status" value="1"/>
</dbReference>
<dbReference type="InterPro" id="IPR001841">
    <property type="entry name" value="Znf_RING"/>
</dbReference>
<dbReference type="InterPro" id="IPR013083">
    <property type="entry name" value="Znf_RING/FYVE/PHD"/>
</dbReference>
<dbReference type="CDD" id="cd16449">
    <property type="entry name" value="RING-HC"/>
    <property type="match status" value="1"/>
</dbReference>
<dbReference type="InterPro" id="IPR052583">
    <property type="entry name" value="ATP-helicase/E3_Ub-Ligase"/>
</dbReference>
<dbReference type="InterPro" id="IPR059033">
    <property type="entry name" value="C144_05_dom"/>
</dbReference>
<evidence type="ECO:0000256" key="4">
    <source>
        <dbReference type="ARBA" id="ARBA00022801"/>
    </source>
</evidence>
<dbReference type="Gene3D" id="3.30.40.10">
    <property type="entry name" value="Zinc/RING finger domain, C3HC4 (zinc finger)"/>
    <property type="match status" value="1"/>
</dbReference>
<dbReference type="AlphaFoldDB" id="A0A9P6MWX9"/>
<proteinExistence type="predicted"/>
<dbReference type="InterPro" id="IPR049730">
    <property type="entry name" value="SNF2/RAD54-like_C"/>
</dbReference>
<evidence type="ECO:0000256" key="1">
    <source>
        <dbReference type="ARBA" id="ARBA00022723"/>
    </source>
</evidence>
<dbReference type="GO" id="GO:0008270">
    <property type="term" value="F:zinc ion binding"/>
    <property type="evidence" value="ECO:0007669"/>
    <property type="project" value="UniProtKB-KW"/>
</dbReference>
<dbReference type="PANTHER" id="PTHR45865:SF1">
    <property type="entry name" value="E3 UBIQUITIN-PROTEIN LIGASE SHPRH"/>
    <property type="match status" value="1"/>
</dbReference>
<keyword evidence="6" id="KW-0067">ATP-binding</keyword>
<dbReference type="Pfam" id="PF26021">
    <property type="entry name" value="Ferritin_C144_05"/>
    <property type="match status" value="1"/>
</dbReference>
<evidence type="ECO:0000313" key="10">
    <source>
        <dbReference type="Proteomes" id="UP000703661"/>
    </source>
</evidence>
<dbReference type="GO" id="GO:0005524">
    <property type="term" value="F:ATP binding"/>
    <property type="evidence" value="ECO:0007669"/>
    <property type="project" value="InterPro"/>
</dbReference>
<keyword evidence="4" id="KW-0378">Hydrolase</keyword>
<evidence type="ECO:0000256" key="5">
    <source>
        <dbReference type="ARBA" id="ARBA00022833"/>
    </source>
</evidence>
<dbReference type="PROSITE" id="PS00518">
    <property type="entry name" value="ZF_RING_1"/>
    <property type="match status" value="1"/>
</dbReference>
<keyword evidence="5" id="KW-0862">Zinc</keyword>
<dbReference type="Gene3D" id="3.40.50.300">
    <property type="entry name" value="P-loop containing nucleotide triphosphate hydrolases"/>
    <property type="match status" value="2"/>
</dbReference>
<evidence type="ECO:0000256" key="6">
    <source>
        <dbReference type="ARBA" id="ARBA00022840"/>
    </source>
</evidence>
<keyword evidence="1" id="KW-0479">Metal-binding</keyword>
<dbReference type="InterPro" id="IPR017907">
    <property type="entry name" value="Znf_RING_CS"/>
</dbReference>
<keyword evidence="3 7" id="KW-0863">Zinc-finger</keyword>
<dbReference type="EMBL" id="JAAAID010000557">
    <property type="protein sequence ID" value="KAG0016174.1"/>
    <property type="molecule type" value="Genomic_DNA"/>
</dbReference>
<evidence type="ECO:0000259" key="8">
    <source>
        <dbReference type="PROSITE" id="PS50089"/>
    </source>
</evidence>
<sequence length="1169" mass="131273">NAIGDLYTRLKPASTADSPAGIQPDELVPQLLPFQQRSVSWLLSRKSATLSKTGKIVYKSQSAIDRLPFSWEQIHLRGLGRRQNLWVGTLRRYFLAEEMLALVLFHRRHVNEETGFAGGDLVNDMLVIQLNEADRSVSNPKAPVVHSPSVGLTLIISSATLIITPPSILRQWVGEIENHAPGLKVYIYLEEKDKSINAEELATSPKTMTAHVGMNASMFRVRAHLSRFTGGAQMIEGSTVSQAAAMTLMIPRVMSWAISGTPIRRHIEDLHSLLRFLNQEPIASSKKLWKLLMCFSFRPTFISSYQIIMHRNSKKDVAHELTIPKQQRLIHSIDFSDIERNYYMDVWDDCHPRVGTSSKESSGRKDIRTIDTVLGVMVRKASNLLGLKERALITSKIWRAVLSAQIDGGAKELELFEEIEEQVRECVLFWKDQAEKRLTTKISSSSNDEGRPTSLEVDIPSATSSSVARVSDKRSEKRNADAWVSPSSRFRDWQEQQHRILYYMAANYGRLGMSAKEAQYYSLATSIRDDMLSAPERQFNASLDLVMRHMHEVSLEELKAISTSVALQGGATWLKLLRQLKMLVEFMNKQRVVINNWWLYLLETLAQPLPNAVDDNIHNSVEVQSSVESYLHNYSRMVYLRKDILIGAQTVIANYVGKARDARNHARMVAEREKRVKKLAGSSYIEEEESLDQTLEKEIYGLLNDEIVHSIKNIGVLIESIANAKTTSTDDKTRATAESDRVQSLLSQQLAQVEFFEKELENLQMLASARALYFHHLQGISDTVISIDSKNPYNDISKCLGGEVILKAEIAKLTSKLKYLEHTEDTIAGSIGSEEKANSEADTEDRLCLICSDQYHYGLLTECGHTFCKSCLLEWTKSHSKCPSCKGHISKSRLKPFSMVFSSMSSMSVPADRAYSQNMDKTSLEDFHTALSSDLMQPVPERIQLVKIQGGYGSKIDSVVRHIKFLTREDPLVKCLVFFQWSNLLHLLTESLTINQIGHIRLDGASNKSAVHEFKTNKDKHVFMLHAKSQSAVDLLQATHIFICEPLVNPAIQAQAVSRVHRIGQTKKTFVHYYLLKDTVEIPCFELFERNSASAVGSNGIGLSKSKSNVIANEKSITATSKIAEIDVIGISDDSEDIEVHEVNLLGSDTVTTATESAESQRNNGEGQT</sequence>
<evidence type="ECO:0000256" key="2">
    <source>
        <dbReference type="ARBA" id="ARBA00022741"/>
    </source>
</evidence>
<dbReference type="GO" id="GO:0016787">
    <property type="term" value="F:hydrolase activity"/>
    <property type="evidence" value="ECO:0007669"/>
    <property type="project" value="UniProtKB-KW"/>
</dbReference>
<keyword evidence="10" id="KW-1185">Reference proteome</keyword>
<dbReference type="GO" id="GO:0006974">
    <property type="term" value="P:DNA damage response"/>
    <property type="evidence" value="ECO:0007669"/>
    <property type="project" value="TreeGrafter"/>
</dbReference>
<evidence type="ECO:0000256" key="3">
    <source>
        <dbReference type="ARBA" id="ARBA00022771"/>
    </source>
</evidence>
<dbReference type="InterPro" id="IPR038718">
    <property type="entry name" value="SNF2-like_sf"/>
</dbReference>